<dbReference type="RefSeq" id="WP_089268772.1">
    <property type="nucleotide sequence ID" value="NZ_FZNN01000001.1"/>
</dbReference>
<evidence type="ECO:0000313" key="3">
    <source>
        <dbReference type="Proteomes" id="UP000198417"/>
    </source>
</evidence>
<accession>A0A238V0V3</accession>
<keyword evidence="3" id="KW-1185">Reference proteome</keyword>
<dbReference type="InterPro" id="IPR045632">
    <property type="entry name" value="DUF6314"/>
</dbReference>
<proteinExistence type="predicted"/>
<sequence>MKPADLHDFVGHWSLRRDIDDRRAGQAAIATGQAVLSPGPQGLVYDEEIILQLPGQKPLEGRRRYLWRAVTDGIAVCFDDGRSFHTIALGTAAPDDAHWCDPDHYEVTYDFAGWPCWRSVWTVSGPRKSYRMETAYAPLTVT</sequence>
<feature type="domain" description="DUF6314" evidence="1">
    <location>
        <begin position="9"/>
        <end position="137"/>
    </location>
</feature>
<evidence type="ECO:0000313" key="2">
    <source>
        <dbReference type="EMBL" id="SNR27173.1"/>
    </source>
</evidence>
<dbReference type="AlphaFoldDB" id="A0A238V0V3"/>
<gene>
    <name evidence="2" type="ORF">SAMN06265370_101341</name>
</gene>
<dbReference type="Proteomes" id="UP000198417">
    <property type="component" value="Unassembled WGS sequence"/>
</dbReference>
<organism evidence="2 3">
    <name type="scientific">Puniceibacterium sediminis</name>
    <dbReference type="NCBI Taxonomy" id="1608407"/>
    <lineage>
        <taxon>Bacteria</taxon>
        <taxon>Pseudomonadati</taxon>
        <taxon>Pseudomonadota</taxon>
        <taxon>Alphaproteobacteria</taxon>
        <taxon>Rhodobacterales</taxon>
        <taxon>Paracoccaceae</taxon>
        <taxon>Puniceibacterium</taxon>
    </lineage>
</organism>
<protein>
    <recommendedName>
        <fullName evidence="1">DUF6314 domain-containing protein</fullName>
    </recommendedName>
</protein>
<dbReference type="OrthoDB" id="7351979at2"/>
<evidence type="ECO:0000259" key="1">
    <source>
        <dbReference type="Pfam" id="PF19834"/>
    </source>
</evidence>
<reference evidence="2 3" key="1">
    <citation type="submission" date="2017-06" db="EMBL/GenBank/DDBJ databases">
        <authorList>
            <person name="Kim H.J."/>
            <person name="Triplett B.A."/>
        </authorList>
    </citation>
    <scope>NUCLEOTIDE SEQUENCE [LARGE SCALE GENOMIC DNA]</scope>
    <source>
        <strain evidence="2 3">DSM 29052</strain>
    </source>
</reference>
<name>A0A238V0V3_9RHOB</name>
<dbReference type="EMBL" id="FZNN01000001">
    <property type="protein sequence ID" value="SNR27173.1"/>
    <property type="molecule type" value="Genomic_DNA"/>
</dbReference>
<dbReference type="Pfam" id="PF19834">
    <property type="entry name" value="DUF6314"/>
    <property type="match status" value="1"/>
</dbReference>